<feature type="compositionally biased region" description="Basic and acidic residues" evidence="1">
    <location>
        <begin position="14"/>
        <end position="26"/>
    </location>
</feature>
<keyword evidence="3" id="KW-1185">Reference proteome</keyword>
<feature type="region of interest" description="Disordered" evidence="1">
    <location>
        <begin position="1"/>
        <end position="27"/>
    </location>
</feature>
<organism evidence="2 3">
    <name type="scientific">Mikania micrantha</name>
    <name type="common">bitter vine</name>
    <dbReference type="NCBI Taxonomy" id="192012"/>
    <lineage>
        <taxon>Eukaryota</taxon>
        <taxon>Viridiplantae</taxon>
        <taxon>Streptophyta</taxon>
        <taxon>Embryophyta</taxon>
        <taxon>Tracheophyta</taxon>
        <taxon>Spermatophyta</taxon>
        <taxon>Magnoliopsida</taxon>
        <taxon>eudicotyledons</taxon>
        <taxon>Gunneridae</taxon>
        <taxon>Pentapetalae</taxon>
        <taxon>asterids</taxon>
        <taxon>campanulids</taxon>
        <taxon>Asterales</taxon>
        <taxon>Asteraceae</taxon>
        <taxon>Asteroideae</taxon>
        <taxon>Heliantheae alliance</taxon>
        <taxon>Eupatorieae</taxon>
        <taxon>Mikania</taxon>
    </lineage>
</organism>
<protein>
    <submittedName>
        <fullName evidence="2">Uncharacterized protein</fullName>
    </submittedName>
</protein>
<dbReference type="EMBL" id="SZYD01000012">
    <property type="protein sequence ID" value="KAD4585899.1"/>
    <property type="molecule type" value="Genomic_DNA"/>
</dbReference>
<evidence type="ECO:0000313" key="3">
    <source>
        <dbReference type="Proteomes" id="UP000326396"/>
    </source>
</evidence>
<reference evidence="2 3" key="1">
    <citation type="submission" date="2019-05" db="EMBL/GenBank/DDBJ databases">
        <title>Mikania micrantha, genome provides insights into the molecular mechanism of rapid growth.</title>
        <authorList>
            <person name="Liu B."/>
        </authorList>
    </citation>
    <scope>NUCLEOTIDE SEQUENCE [LARGE SCALE GENOMIC DNA]</scope>
    <source>
        <strain evidence="2">NLD-2019</strain>
        <tissue evidence="2">Leaf</tissue>
    </source>
</reference>
<name>A0A5N6NEK6_9ASTR</name>
<gene>
    <name evidence="2" type="ORF">E3N88_23500</name>
</gene>
<proteinExistence type="predicted"/>
<sequence>MKTSESPIAPQPPIRHDDTPPRDHDCSTLILLPDPSTAPAASPIAAADCCGVLRLQKVHSIEKCGHSLHQVETKCERSSLLHPSDSEQRLIHRKSSSSVEEIQSWCGNF</sequence>
<dbReference type="AlphaFoldDB" id="A0A5N6NEK6"/>
<evidence type="ECO:0000313" key="2">
    <source>
        <dbReference type="EMBL" id="KAD4585899.1"/>
    </source>
</evidence>
<evidence type="ECO:0000256" key="1">
    <source>
        <dbReference type="SAM" id="MobiDB-lite"/>
    </source>
</evidence>
<accession>A0A5N6NEK6</accession>
<dbReference type="Proteomes" id="UP000326396">
    <property type="component" value="Linkage Group LG2"/>
</dbReference>
<comment type="caution">
    <text evidence="2">The sequence shown here is derived from an EMBL/GenBank/DDBJ whole genome shotgun (WGS) entry which is preliminary data.</text>
</comment>